<dbReference type="PROSITE" id="PS50995">
    <property type="entry name" value="HTH_MARR_2"/>
    <property type="match status" value="1"/>
</dbReference>
<reference evidence="2" key="1">
    <citation type="submission" date="2021-04" db="EMBL/GenBank/DDBJ databases">
        <title>Sequencing of actinobacteria type strains.</title>
        <authorList>
            <person name="Nguyen G.-S."/>
            <person name="Wentzel A."/>
        </authorList>
    </citation>
    <scope>NUCLEOTIDE SEQUENCE</scope>
    <source>
        <strain evidence="2">DSM 42095</strain>
    </source>
</reference>
<name>A0A8T4IUH0_9ACTN</name>
<dbReference type="Pfam" id="PF12802">
    <property type="entry name" value="MarR_2"/>
    <property type="match status" value="1"/>
</dbReference>
<dbReference type="Proteomes" id="UP000675554">
    <property type="component" value="Unassembled WGS sequence"/>
</dbReference>
<dbReference type="GO" id="GO:0006950">
    <property type="term" value="P:response to stress"/>
    <property type="evidence" value="ECO:0007669"/>
    <property type="project" value="TreeGrafter"/>
</dbReference>
<accession>A0A8T4IUH0</accession>
<feature type="domain" description="HTH marR-type" evidence="1">
    <location>
        <begin position="1"/>
        <end position="137"/>
    </location>
</feature>
<proteinExistence type="predicted"/>
<dbReference type="GO" id="GO:0003700">
    <property type="term" value="F:DNA-binding transcription factor activity"/>
    <property type="evidence" value="ECO:0007669"/>
    <property type="project" value="InterPro"/>
</dbReference>
<dbReference type="InterPro" id="IPR036388">
    <property type="entry name" value="WH-like_DNA-bd_sf"/>
</dbReference>
<evidence type="ECO:0000313" key="3">
    <source>
        <dbReference type="Proteomes" id="UP000675554"/>
    </source>
</evidence>
<dbReference type="SUPFAM" id="SSF46785">
    <property type="entry name" value="Winged helix' DNA-binding domain"/>
    <property type="match status" value="1"/>
</dbReference>
<protein>
    <submittedName>
        <fullName evidence="2">Winged helix-turn-helix transcriptional regulator</fullName>
    </submittedName>
</protein>
<dbReference type="PANTHER" id="PTHR33164">
    <property type="entry name" value="TRANSCRIPTIONAL REGULATOR, MARR FAMILY"/>
    <property type="match status" value="1"/>
</dbReference>
<dbReference type="Gene3D" id="1.10.10.10">
    <property type="entry name" value="Winged helix-like DNA-binding domain superfamily/Winged helix DNA-binding domain"/>
    <property type="match status" value="1"/>
</dbReference>
<comment type="caution">
    <text evidence="2">The sequence shown here is derived from an EMBL/GenBank/DDBJ whole genome shotgun (WGS) entry which is preliminary data.</text>
</comment>
<sequence length="145" mass="15742">MARSILEAAVLAHHTAVMQANDRLTAALAEHGLTHATAQALWAIDPDEAPPSMKTIARRVFCNAPNLSFVMKQLTGRGLVERTVDPHDRRSRVVNLTDDGRRVREAVIEAALGTSPLARLEPDELRELAALLNKALQSLGEPDPA</sequence>
<dbReference type="PANTHER" id="PTHR33164:SF99">
    <property type="entry name" value="MARR FAMILY REGULATORY PROTEIN"/>
    <property type="match status" value="1"/>
</dbReference>
<keyword evidence="3" id="KW-1185">Reference proteome</keyword>
<dbReference type="SMART" id="SM00347">
    <property type="entry name" value="HTH_MARR"/>
    <property type="match status" value="1"/>
</dbReference>
<dbReference type="InterPro" id="IPR000835">
    <property type="entry name" value="HTH_MarR-typ"/>
</dbReference>
<evidence type="ECO:0000259" key="1">
    <source>
        <dbReference type="PROSITE" id="PS50995"/>
    </source>
</evidence>
<dbReference type="InterPro" id="IPR036390">
    <property type="entry name" value="WH_DNA-bd_sf"/>
</dbReference>
<evidence type="ECO:0000313" key="2">
    <source>
        <dbReference type="EMBL" id="MBR7672904.1"/>
    </source>
</evidence>
<dbReference type="InterPro" id="IPR039422">
    <property type="entry name" value="MarR/SlyA-like"/>
</dbReference>
<organism evidence="2 3">
    <name type="scientific">Streptomyces daliensis</name>
    <dbReference type="NCBI Taxonomy" id="299421"/>
    <lineage>
        <taxon>Bacteria</taxon>
        <taxon>Bacillati</taxon>
        <taxon>Actinomycetota</taxon>
        <taxon>Actinomycetes</taxon>
        <taxon>Kitasatosporales</taxon>
        <taxon>Streptomycetaceae</taxon>
        <taxon>Streptomyces</taxon>
    </lineage>
</organism>
<dbReference type="EMBL" id="JAGSMN010000145">
    <property type="protein sequence ID" value="MBR7672904.1"/>
    <property type="molecule type" value="Genomic_DNA"/>
</dbReference>
<dbReference type="AlphaFoldDB" id="A0A8T4IUH0"/>
<gene>
    <name evidence="2" type="ORF">KDA82_07720</name>
</gene>